<gene>
    <name evidence="9" type="ORF">ABW01_05820</name>
</gene>
<dbReference type="SUPFAM" id="SSF51735">
    <property type="entry name" value="NAD(P)-binding Rossmann-fold domains"/>
    <property type="match status" value="1"/>
</dbReference>
<dbReference type="GO" id="GO:0016491">
    <property type="term" value="F:oxidoreductase activity"/>
    <property type="evidence" value="ECO:0007669"/>
    <property type="project" value="UniProtKB-KW"/>
</dbReference>
<evidence type="ECO:0000256" key="6">
    <source>
        <dbReference type="ARBA" id="ARBA00023027"/>
    </source>
</evidence>
<dbReference type="EMBL" id="LDPG01000002">
    <property type="protein sequence ID" value="KLV20451.1"/>
    <property type="molecule type" value="Genomic_DNA"/>
</dbReference>
<protein>
    <submittedName>
        <fullName evidence="9">Butanediol dehydrogenase</fullName>
    </submittedName>
</protein>
<dbReference type="PANTHER" id="PTHR43401">
    <property type="entry name" value="L-THREONINE 3-DEHYDROGENASE"/>
    <property type="match status" value="1"/>
</dbReference>
<evidence type="ECO:0000313" key="9">
    <source>
        <dbReference type="EMBL" id="KLV20451.1"/>
    </source>
</evidence>
<dbReference type="PANTHER" id="PTHR43401:SF2">
    <property type="entry name" value="L-THREONINE 3-DEHYDROGENASE"/>
    <property type="match status" value="1"/>
</dbReference>
<evidence type="ECO:0000256" key="3">
    <source>
        <dbReference type="ARBA" id="ARBA00022723"/>
    </source>
</evidence>
<dbReference type="AlphaFoldDB" id="A0A0J1I3D8"/>
<evidence type="ECO:0000256" key="5">
    <source>
        <dbReference type="ARBA" id="ARBA00023002"/>
    </source>
</evidence>
<evidence type="ECO:0000256" key="1">
    <source>
        <dbReference type="ARBA" id="ARBA00001947"/>
    </source>
</evidence>
<dbReference type="InterPro" id="IPR050129">
    <property type="entry name" value="Zn_alcohol_dh"/>
</dbReference>
<evidence type="ECO:0000259" key="8">
    <source>
        <dbReference type="SMART" id="SM00829"/>
    </source>
</evidence>
<accession>A0A0J1I3D8</accession>
<dbReference type="InterPro" id="IPR011032">
    <property type="entry name" value="GroES-like_sf"/>
</dbReference>
<dbReference type="InterPro" id="IPR036291">
    <property type="entry name" value="NAD(P)-bd_dom_sf"/>
</dbReference>
<dbReference type="InterPro" id="IPR013149">
    <property type="entry name" value="ADH-like_C"/>
</dbReference>
<keyword evidence="3 7" id="KW-0479">Metal-binding</keyword>
<organism evidence="9 10">
    <name type="scientific">Bacillus anthracis</name>
    <name type="common">anthrax bacterium</name>
    <dbReference type="NCBI Taxonomy" id="1392"/>
    <lineage>
        <taxon>Bacteria</taxon>
        <taxon>Bacillati</taxon>
        <taxon>Bacillota</taxon>
        <taxon>Bacilli</taxon>
        <taxon>Bacillales</taxon>
        <taxon>Bacillaceae</taxon>
        <taxon>Bacillus</taxon>
        <taxon>Bacillus cereus group</taxon>
    </lineage>
</organism>
<evidence type="ECO:0000313" key="10">
    <source>
        <dbReference type="Proteomes" id="UP000035904"/>
    </source>
</evidence>
<dbReference type="Pfam" id="PF00107">
    <property type="entry name" value="ADH_zinc_N"/>
    <property type="match status" value="1"/>
</dbReference>
<comment type="similarity">
    <text evidence="2 7">Belongs to the zinc-containing alcohol dehydrogenase family.</text>
</comment>
<dbReference type="InterPro" id="IPR020843">
    <property type="entry name" value="ER"/>
</dbReference>
<comment type="caution">
    <text evidence="9">The sequence shown here is derived from an EMBL/GenBank/DDBJ whole genome shotgun (WGS) entry which is preliminary data.</text>
</comment>
<comment type="cofactor">
    <cofactor evidence="1 7">
        <name>Zn(2+)</name>
        <dbReference type="ChEBI" id="CHEBI:29105"/>
    </cofactor>
</comment>
<keyword evidence="4 7" id="KW-0862">Zinc</keyword>
<dbReference type="CDD" id="cd08233">
    <property type="entry name" value="butanediol_DH_like"/>
    <property type="match status" value="1"/>
</dbReference>
<dbReference type="Pfam" id="PF08240">
    <property type="entry name" value="ADH_N"/>
    <property type="match status" value="1"/>
</dbReference>
<sequence length="340" mass="36742">MKAAVWYGERDIRIEERETKELQPNDVKVKVAWAGICGSDLHAYLHPDSVPMNKNMVIGHEFSGEIAEVGSQVTKFKEGDRVCIYPMMLKDPSNAETERFITLDAVGAQIDGGFAEYAILPQKTIFKIPDTLPLEVAAMVEPAAVSFQSIKDSNVEEGDTVVVYGAGPIGLFAVLGAKAAGASNIIVVDLFDSRLGKATEVGATHTFNAKEVNPVEEIRKLFPDGADVTIEAAGVESTFNQAIQSTKVRGTMMVISFHTQDIQFNAPASLLFSGVKLMGSVGYSNETYNEVIQLLANGRLPAQSIITSKVDIDNIAEEGFEALIHDKSQAKILVKLSGAY</sequence>
<dbReference type="Gene3D" id="3.40.50.720">
    <property type="entry name" value="NAD(P)-binding Rossmann-like Domain"/>
    <property type="match status" value="1"/>
</dbReference>
<keyword evidence="6" id="KW-0520">NAD</keyword>
<dbReference type="Gene3D" id="3.90.180.10">
    <property type="entry name" value="Medium-chain alcohol dehydrogenases, catalytic domain"/>
    <property type="match status" value="1"/>
</dbReference>
<dbReference type="RefSeq" id="WP_001988798.1">
    <property type="nucleotide sequence ID" value="NZ_LDPG01000002.1"/>
</dbReference>
<keyword evidence="5" id="KW-0560">Oxidoreductase</keyword>
<dbReference type="GO" id="GO:0008270">
    <property type="term" value="F:zinc ion binding"/>
    <property type="evidence" value="ECO:0007669"/>
    <property type="project" value="InterPro"/>
</dbReference>
<dbReference type="InterPro" id="IPR002328">
    <property type="entry name" value="ADH_Zn_CS"/>
</dbReference>
<evidence type="ECO:0000256" key="2">
    <source>
        <dbReference type="ARBA" id="ARBA00008072"/>
    </source>
</evidence>
<evidence type="ECO:0000256" key="4">
    <source>
        <dbReference type="ARBA" id="ARBA00022833"/>
    </source>
</evidence>
<evidence type="ECO:0000256" key="7">
    <source>
        <dbReference type="RuleBase" id="RU361277"/>
    </source>
</evidence>
<dbReference type="PROSITE" id="PS00059">
    <property type="entry name" value="ADH_ZINC"/>
    <property type="match status" value="1"/>
</dbReference>
<dbReference type="Proteomes" id="UP000035904">
    <property type="component" value="Unassembled WGS sequence"/>
</dbReference>
<dbReference type="InterPro" id="IPR013154">
    <property type="entry name" value="ADH-like_N"/>
</dbReference>
<dbReference type="FunFam" id="3.40.50.720:FF:000068">
    <property type="entry name" value="Sorbitol dehydrogenase"/>
    <property type="match status" value="1"/>
</dbReference>
<dbReference type="PATRIC" id="fig|1392.242.peg.2744"/>
<reference evidence="9 10" key="1">
    <citation type="submission" date="2015-05" db="EMBL/GenBank/DDBJ databases">
        <title>Whole genome sequence and identification of bacterial endophytes from Costus igneus.</title>
        <authorList>
            <person name="Lee Y.P."/>
            <person name="Gan H.M."/>
            <person name="Eng W."/>
            <person name="Wheatley M.S."/>
            <person name="Caraballo A."/>
            <person name="Polter S."/>
            <person name="Savka M.A."/>
            <person name="Hudson A.O."/>
        </authorList>
    </citation>
    <scope>NUCLEOTIDE SEQUENCE [LARGE SCALE GENOMIC DNA]</scope>
    <source>
        <strain evidence="9 10">RIT375</strain>
    </source>
</reference>
<proteinExistence type="inferred from homology"/>
<dbReference type="SUPFAM" id="SSF50129">
    <property type="entry name" value="GroES-like"/>
    <property type="match status" value="1"/>
</dbReference>
<dbReference type="SMART" id="SM00829">
    <property type="entry name" value="PKS_ER"/>
    <property type="match status" value="1"/>
</dbReference>
<name>A0A0J1I3D8_BACAN</name>
<feature type="domain" description="Enoyl reductase (ER)" evidence="8">
    <location>
        <begin position="8"/>
        <end position="334"/>
    </location>
</feature>